<name>A0A2Z6P0L3_TRISU</name>
<dbReference type="EMBL" id="DF974664">
    <property type="protein sequence ID" value="GAU49958.1"/>
    <property type="molecule type" value="Genomic_DNA"/>
</dbReference>
<dbReference type="AlphaFoldDB" id="A0A2Z6P0L3"/>
<dbReference type="CDD" id="cd00257">
    <property type="entry name" value="beta-trefoil_FSCN-like"/>
    <property type="match status" value="1"/>
</dbReference>
<dbReference type="GO" id="GO:0015629">
    <property type="term" value="C:actin cytoskeleton"/>
    <property type="evidence" value="ECO:0007669"/>
    <property type="project" value="TreeGrafter"/>
</dbReference>
<dbReference type="OrthoDB" id="62120at2759"/>
<dbReference type="Gene3D" id="3.20.20.80">
    <property type="entry name" value="Glycosidases"/>
    <property type="match status" value="1"/>
</dbReference>
<protein>
    <recommendedName>
        <fullName evidence="2">DUF7910 domain-containing protein</fullName>
    </recommendedName>
</protein>
<keyword evidence="4" id="KW-1185">Reference proteome</keyword>
<dbReference type="InterPro" id="IPR017853">
    <property type="entry name" value="GH"/>
</dbReference>
<gene>
    <name evidence="3" type="ORF">TSUD_180220</name>
</gene>
<evidence type="ECO:0000313" key="4">
    <source>
        <dbReference type="Proteomes" id="UP000242715"/>
    </source>
</evidence>
<dbReference type="PANTHER" id="PTHR10551:SF9">
    <property type="entry name" value="FASCIN-2"/>
    <property type="match status" value="1"/>
</dbReference>
<evidence type="ECO:0000313" key="3">
    <source>
        <dbReference type="EMBL" id="GAU49958.1"/>
    </source>
</evidence>
<dbReference type="GO" id="GO:0016477">
    <property type="term" value="P:cell migration"/>
    <property type="evidence" value="ECO:0007669"/>
    <property type="project" value="TreeGrafter"/>
</dbReference>
<accession>A0A2Z6P0L3</accession>
<dbReference type="InterPro" id="IPR057232">
    <property type="entry name" value="DUF7910"/>
</dbReference>
<dbReference type="GO" id="GO:0005737">
    <property type="term" value="C:cytoplasm"/>
    <property type="evidence" value="ECO:0007669"/>
    <property type="project" value="TreeGrafter"/>
</dbReference>
<dbReference type="GO" id="GO:0051017">
    <property type="term" value="P:actin filament bundle assembly"/>
    <property type="evidence" value="ECO:0007669"/>
    <property type="project" value="TreeGrafter"/>
</dbReference>
<evidence type="ECO:0000259" key="2">
    <source>
        <dbReference type="Pfam" id="PF25490"/>
    </source>
</evidence>
<proteinExistence type="predicted"/>
<organism evidence="3 4">
    <name type="scientific">Trifolium subterraneum</name>
    <name type="common">Subterranean clover</name>
    <dbReference type="NCBI Taxonomy" id="3900"/>
    <lineage>
        <taxon>Eukaryota</taxon>
        <taxon>Viridiplantae</taxon>
        <taxon>Streptophyta</taxon>
        <taxon>Embryophyta</taxon>
        <taxon>Tracheophyta</taxon>
        <taxon>Spermatophyta</taxon>
        <taxon>Magnoliopsida</taxon>
        <taxon>eudicotyledons</taxon>
        <taxon>Gunneridae</taxon>
        <taxon>Pentapetalae</taxon>
        <taxon>rosids</taxon>
        <taxon>fabids</taxon>
        <taxon>Fabales</taxon>
        <taxon>Fabaceae</taxon>
        <taxon>Papilionoideae</taxon>
        <taxon>50 kb inversion clade</taxon>
        <taxon>NPAAA clade</taxon>
        <taxon>Hologalegina</taxon>
        <taxon>IRL clade</taxon>
        <taxon>Trifolieae</taxon>
        <taxon>Trifolium</taxon>
    </lineage>
</organism>
<evidence type="ECO:0000256" key="1">
    <source>
        <dbReference type="SAM" id="SignalP"/>
    </source>
</evidence>
<dbReference type="InterPro" id="IPR010431">
    <property type="entry name" value="Fascin"/>
</dbReference>
<dbReference type="GO" id="GO:0051015">
    <property type="term" value="F:actin filament binding"/>
    <property type="evidence" value="ECO:0007669"/>
    <property type="project" value="InterPro"/>
</dbReference>
<feature type="chain" id="PRO_5016366664" description="DUF7910 domain-containing protein" evidence="1">
    <location>
        <begin position="29"/>
        <end position="120"/>
    </location>
</feature>
<feature type="signal peptide" evidence="1">
    <location>
        <begin position="1"/>
        <end position="28"/>
    </location>
</feature>
<dbReference type="Pfam" id="PF25490">
    <property type="entry name" value="DUF7910"/>
    <property type="match status" value="1"/>
</dbReference>
<dbReference type="SUPFAM" id="SSF51445">
    <property type="entry name" value="(Trans)glycosidases"/>
    <property type="match status" value="1"/>
</dbReference>
<sequence length="120" mass="13230">MGLVFTKWASTVLLCCFLITSRLYSVEGLHIGSKVRGVNLGGWLLIEGWIKPSLFDGIANGDLLDGTQVHIKSITLQKYVSAENGGGMSVTVDRDVPSSWETFRVREGDLDNLEFKLRGK</sequence>
<dbReference type="PANTHER" id="PTHR10551">
    <property type="entry name" value="FASCIN"/>
    <property type="match status" value="1"/>
</dbReference>
<keyword evidence="1" id="KW-0732">Signal</keyword>
<reference evidence="4" key="1">
    <citation type="journal article" date="2017" name="Front. Plant Sci.">
        <title>Climate Clever Clovers: New Paradigm to Reduce the Environmental Footprint of Ruminants by Breeding Low Methanogenic Forages Utilizing Haplotype Variation.</title>
        <authorList>
            <person name="Kaur P."/>
            <person name="Appels R."/>
            <person name="Bayer P.E."/>
            <person name="Keeble-Gagnere G."/>
            <person name="Wang J."/>
            <person name="Hirakawa H."/>
            <person name="Shirasawa K."/>
            <person name="Vercoe P."/>
            <person name="Stefanova K."/>
            <person name="Durmic Z."/>
            <person name="Nichols P."/>
            <person name="Revell C."/>
            <person name="Isobe S.N."/>
            <person name="Edwards D."/>
            <person name="Erskine W."/>
        </authorList>
    </citation>
    <scope>NUCLEOTIDE SEQUENCE [LARGE SCALE GENOMIC DNA]</scope>
    <source>
        <strain evidence="4">cv. Daliak</strain>
    </source>
</reference>
<feature type="domain" description="DUF7910" evidence="2">
    <location>
        <begin position="60"/>
        <end position="117"/>
    </location>
</feature>
<dbReference type="Proteomes" id="UP000242715">
    <property type="component" value="Unassembled WGS sequence"/>
</dbReference>
<dbReference type="GO" id="GO:0007163">
    <property type="term" value="P:establishment or maintenance of cell polarity"/>
    <property type="evidence" value="ECO:0007669"/>
    <property type="project" value="TreeGrafter"/>
</dbReference>